<dbReference type="InterPro" id="IPR019734">
    <property type="entry name" value="TPR_rpt"/>
</dbReference>
<dbReference type="SUPFAM" id="SSF82171">
    <property type="entry name" value="DPP6 N-terminal domain-like"/>
    <property type="match status" value="1"/>
</dbReference>
<dbReference type="Gene3D" id="2.120.10.30">
    <property type="entry name" value="TolB, C-terminal domain"/>
    <property type="match status" value="1"/>
</dbReference>
<organism evidence="7 8">
    <name type="scientific">Flavobacterium microcysteis</name>
    <dbReference type="NCBI Taxonomy" id="2596891"/>
    <lineage>
        <taxon>Bacteria</taxon>
        <taxon>Pseudomonadati</taxon>
        <taxon>Bacteroidota</taxon>
        <taxon>Flavobacteriia</taxon>
        <taxon>Flavobacteriales</taxon>
        <taxon>Flavobacteriaceae</taxon>
        <taxon>Flavobacterium</taxon>
    </lineage>
</organism>
<evidence type="ECO:0000256" key="4">
    <source>
        <dbReference type="PROSITE-ProRule" id="PRU00339"/>
    </source>
</evidence>
<dbReference type="Proteomes" id="UP000319175">
    <property type="component" value="Unassembled WGS sequence"/>
</dbReference>
<dbReference type="InterPro" id="IPR011659">
    <property type="entry name" value="WD40"/>
</dbReference>
<dbReference type="GO" id="GO:0009279">
    <property type="term" value="C:cell outer membrane"/>
    <property type="evidence" value="ECO:0007669"/>
    <property type="project" value="UniProtKB-SubCell"/>
</dbReference>
<gene>
    <name evidence="7" type="ORF">FJA49_07195</name>
</gene>
<dbReference type="SUPFAM" id="SSF48452">
    <property type="entry name" value="TPR-like"/>
    <property type="match status" value="1"/>
</dbReference>
<evidence type="ECO:0000313" key="8">
    <source>
        <dbReference type="Proteomes" id="UP000319175"/>
    </source>
</evidence>
<sequence>MKKIYIAAGLLLAIASGYGQNKDSEKADRLYGSYQYVAAIEEYLKLAEGKKGDSHVYKQLADSYYNVFNMPEASRWYAKAVESSQDAETYYRYAQALRSQGKYQEANKQMDRFASLLPNDQRAKDHKANPNYIPSLSSKDKLFDISETTINSKDQSDFGAVLSNDNILYFVSTRNNSNKTDKWVKQPYLDIFQSIRNADGTLSEPKAVNELNTAFHDGPVTISADGNTIFFARDGLNDGNFDKDRKNNVKIGQQGLYRATRVDGKWTNIQALPFNSKSYSVTHPSLSPDGKTLYFTSNMPGGHGDSDIWKVSVDGTSYGKPQNLGSNVNTAGKEGFPFMSDNGILYFASSGKQGFGGLDVFRADLNKDGEAINVGKPVNSEKDDFSFSFNTAKNEGYFSSNRNGKDNIIKAVPVCRVEAIAMVKDSKTGRVLSDASVSILDAKKNVIATKQSGSNGEVSFDVECDTEYVFQATKKDYEAGSGRVMKTKGGKTAVDIALEPVEVVITDTEVLLKNIYFEFNKSNITQQGATELDKLVNVMNKYPDMVIYVKSHTDGKGSAAYNLKLSEQRAQSTVQYLVSKGIGKERLSGKGFGITEPKIDCKANCTEEEDAQNRRSEFKIIKR</sequence>
<dbReference type="PRINTS" id="PR01021">
    <property type="entry name" value="OMPADOMAIN"/>
</dbReference>
<feature type="repeat" description="TPR" evidence="4">
    <location>
        <begin position="87"/>
        <end position="120"/>
    </location>
</feature>
<comment type="subcellular location">
    <subcellularLocation>
        <location evidence="1">Cell outer membrane</location>
    </subcellularLocation>
</comment>
<dbReference type="AlphaFoldDB" id="A0A501QBZ2"/>
<dbReference type="InterPro" id="IPR006665">
    <property type="entry name" value="OmpA-like"/>
</dbReference>
<dbReference type="Pfam" id="PF07676">
    <property type="entry name" value="PD40"/>
    <property type="match status" value="3"/>
</dbReference>
<dbReference type="PROSITE" id="PS51123">
    <property type="entry name" value="OMPA_2"/>
    <property type="match status" value="1"/>
</dbReference>
<keyword evidence="4" id="KW-0802">TPR repeat</keyword>
<evidence type="ECO:0000259" key="6">
    <source>
        <dbReference type="PROSITE" id="PS51123"/>
    </source>
</evidence>
<dbReference type="PANTHER" id="PTHR30329">
    <property type="entry name" value="STATOR ELEMENT OF FLAGELLAR MOTOR COMPLEX"/>
    <property type="match status" value="1"/>
</dbReference>
<dbReference type="InterPro" id="IPR006664">
    <property type="entry name" value="OMP_bac"/>
</dbReference>
<dbReference type="EMBL" id="VFJE01000053">
    <property type="protein sequence ID" value="TPD69687.1"/>
    <property type="molecule type" value="Genomic_DNA"/>
</dbReference>
<proteinExistence type="predicted"/>
<dbReference type="Gene3D" id="2.60.40.1120">
    <property type="entry name" value="Carboxypeptidase-like, regulatory domain"/>
    <property type="match status" value="1"/>
</dbReference>
<evidence type="ECO:0000256" key="5">
    <source>
        <dbReference type="PROSITE-ProRule" id="PRU00473"/>
    </source>
</evidence>
<evidence type="ECO:0000256" key="2">
    <source>
        <dbReference type="ARBA" id="ARBA00023136"/>
    </source>
</evidence>
<dbReference type="CDD" id="cd07185">
    <property type="entry name" value="OmpA_C-like"/>
    <property type="match status" value="1"/>
</dbReference>
<dbReference type="InterPro" id="IPR036737">
    <property type="entry name" value="OmpA-like_sf"/>
</dbReference>
<comment type="caution">
    <text evidence="7">The sequence shown here is derived from an EMBL/GenBank/DDBJ whole genome shotgun (WGS) entry which is preliminary data.</text>
</comment>
<name>A0A501QBZ2_9FLAO</name>
<reference evidence="7 8" key="2">
    <citation type="submission" date="2019-06" db="EMBL/GenBank/DDBJ databases">
        <authorList>
            <person name="Seo Y."/>
        </authorList>
    </citation>
    <scope>NUCLEOTIDE SEQUENCE [LARGE SCALE GENOMIC DNA]</scope>
    <source>
        <strain evidence="7 8">MaA-Y11</strain>
    </source>
</reference>
<dbReference type="Gene3D" id="3.30.1330.60">
    <property type="entry name" value="OmpA-like domain"/>
    <property type="match status" value="1"/>
</dbReference>
<reference evidence="7 8" key="1">
    <citation type="submission" date="2019-06" db="EMBL/GenBank/DDBJ databases">
        <title>Flavobacterium sp. MaA-Y11 from geoumgang.</title>
        <authorList>
            <person name="Jeong S."/>
        </authorList>
    </citation>
    <scope>NUCLEOTIDE SEQUENCE [LARGE SCALE GENOMIC DNA]</scope>
    <source>
        <strain evidence="7 8">MaA-Y11</strain>
    </source>
</reference>
<dbReference type="RefSeq" id="WP_140000314.1">
    <property type="nucleotide sequence ID" value="NZ_VFJE01000053.1"/>
</dbReference>
<evidence type="ECO:0000256" key="3">
    <source>
        <dbReference type="ARBA" id="ARBA00023237"/>
    </source>
</evidence>
<accession>A0A501QBZ2</accession>
<protein>
    <submittedName>
        <fullName evidence="7">Cell envelope biogenesis protein OmpA</fullName>
    </submittedName>
</protein>
<keyword evidence="3" id="KW-0998">Cell outer membrane</keyword>
<dbReference type="Pfam" id="PF00691">
    <property type="entry name" value="OmpA"/>
    <property type="match status" value="1"/>
</dbReference>
<evidence type="ECO:0000256" key="1">
    <source>
        <dbReference type="ARBA" id="ARBA00004442"/>
    </source>
</evidence>
<keyword evidence="2 5" id="KW-0472">Membrane</keyword>
<dbReference type="SUPFAM" id="SSF103088">
    <property type="entry name" value="OmpA-like"/>
    <property type="match status" value="1"/>
</dbReference>
<evidence type="ECO:0000313" key="7">
    <source>
        <dbReference type="EMBL" id="TPD69687.1"/>
    </source>
</evidence>
<dbReference type="InterPro" id="IPR011990">
    <property type="entry name" value="TPR-like_helical_dom_sf"/>
</dbReference>
<dbReference type="OrthoDB" id="9809364at2"/>
<feature type="domain" description="OmpA-like" evidence="6">
    <location>
        <begin position="504"/>
        <end position="623"/>
    </location>
</feature>
<dbReference type="PROSITE" id="PS50005">
    <property type="entry name" value="TPR"/>
    <property type="match status" value="1"/>
</dbReference>
<dbReference type="PANTHER" id="PTHR30329:SF21">
    <property type="entry name" value="LIPOPROTEIN YIAD-RELATED"/>
    <property type="match status" value="1"/>
</dbReference>
<dbReference type="InterPro" id="IPR050330">
    <property type="entry name" value="Bact_OuterMem_StrucFunc"/>
</dbReference>
<dbReference type="Gene3D" id="1.25.40.10">
    <property type="entry name" value="Tetratricopeptide repeat domain"/>
    <property type="match status" value="1"/>
</dbReference>
<keyword evidence="8" id="KW-1185">Reference proteome</keyword>
<dbReference type="InterPro" id="IPR011042">
    <property type="entry name" value="6-blade_b-propeller_TolB-like"/>
</dbReference>